<evidence type="ECO:0000256" key="5">
    <source>
        <dbReference type="PROSITE-ProRule" id="PRU00042"/>
    </source>
</evidence>
<evidence type="ECO:0000259" key="7">
    <source>
        <dbReference type="PROSITE" id="PS50157"/>
    </source>
</evidence>
<name>A0AAN7VM78_9PEZI</name>
<dbReference type="InterPro" id="IPR050329">
    <property type="entry name" value="GLI_C2H2-zinc-finger"/>
</dbReference>
<dbReference type="GO" id="GO:0000981">
    <property type="term" value="F:DNA-binding transcription factor activity, RNA polymerase II-specific"/>
    <property type="evidence" value="ECO:0007669"/>
    <property type="project" value="TreeGrafter"/>
</dbReference>
<accession>A0AAN7VM78</accession>
<feature type="region of interest" description="Disordered" evidence="6">
    <location>
        <begin position="1"/>
        <end position="106"/>
    </location>
</feature>
<evidence type="ECO:0000313" key="9">
    <source>
        <dbReference type="Proteomes" id="UP001310594"/>
    </source>
</evidence>
<evidence type="ECO:0000313" key="8">
    <source>
        <dbReference type="EMBL" id="KAK5692990.1"/>
    </source>
</evidence>
<dbReference type="GO" id="GO:0000978">
    <property type="term" value="F:RNA polymerase II cis-regulatory region sequence-specific DNA binding"/>
    <property type="evidence" value="ECO:0007669"/>
    <property type="project" value="TreeGrafter"/>
</dbReference>
<protein>
    <recommendedName>
        <fullName evidence="7">C2H2-type domain-containing protein</fullName>
    </recommendedName>
</protein>
<dbReference type="InterPro" id="IPR013087">
    <property type="entry name" value="Znf_C2H2_type"/>
</dbReference>
<dbReference type="FunFam" id="3.30.160.60:FF:000100">
    <property type="entry name" value="Zinc finger 45-like"/>
    <property type="match status" value="1"/>
</dbReference>
<dbReference type="PROSITE" id="PS00028">
    <property type="entry name" value="ZINC_FINGER_C2H2_1"/>
    <property type="match status" value="1"/>
</dbReference>
<dbReference type="PROSITE" id="PS50157">
    <property type="entry name" value="ZINC_FINGER_C2H2_2"/>
    <property type="match status" value="1"/>
</dbReference>
<dbReference type="Pfam" id="PF00096">
    <property type="entry name" value="zf-C2H2"/>
    <property type="match status" value="1"/>
</dbReference>
<keyword evidence="1" id="KW-0479">Metal-binding</keyword>
<evidence type="ECO:0000256" key="6">
    <source>
        <dbReference type="SAM" id="MobiDB-lite"/>
    </source>
</evidence>
<feature type="compositionally biased region" description="Polar residues" evidence="6">
    <location>
        <begin position="46"/>
        <end position="96"/>
    </location>
</feature>
<gene>
    <name evidence="8" type="ORF">LTR97_010466</name>
</gene>
<feature type="domain" description="C2H2-type" evidence="7">
    <location>
        <begin position="135"/>
        <end position="162"/>
    </location>
</feature>
<organism evidence="8 9">
    <name type="scientific">Elasticomyces elasticus</name>
    <dbReference type="NCBI Taxonomy" id="574655"/>
    <lineage>
        <taxon>Eukaryota</taxon>
        <taxon>Fungi</taxon>
        <taxon>Dikarya</taxon>
        <taxon>Ascomycota</taxon>
        <taxon>Pezizomycotina</taxon>
        <taxon>Dothideomycetes</taxon>
        <taxon>Dothideomycetidae</taxon>
        <taxon>Mycosphaerellales</taxon>
        <taxon>Teratosphaeriaceae</taxon>
        <taxon>Elasticomyces</taxon>
    </lineage>
</organism>
<proteinExistence type="predicted"/>
<reference evidence="8" key="1">
    <citation type="submission" date="2023-08" db="EMBL/GenBank/DDBJ databases">
        <title>Black Yeasts Isolated from many extreme environments.</title>
        <authorList>
            <person name="Coleine C."/>
            <person name="Stajich J.E."/>
            <person name="Selbmann L."/>
        </authorList>
    </citation>
    <scope>NUCLEOTIDE SEQUENCE</scope>
    <source>
        <strain evidence="8">CCFEE 5810</strain>
    </source>
</reference>
<dbReference type="SMART" id="SM00355">
    <property type="entry name" value="ZnF_C2H2"/>
    <property type="match status" value="2"/>
</dbReference>
<dbReference type="EMBL" id="JAVRQU010000018">
    <property type="protein sequence ID" value="KAK5692990.1"/>
    <property type="molecule type" value="Genomic_DNA"/>
</dbReference>
<evidence type="ECO:0000256" key="3">
    <source>
        <dbReference type="ARBA" id="ARBA00022771"/>
    </source>
</evidence>
<dbReference type="PANTHER" id="PTHR19818:SF139">
    <property type="entry name" value="PAIR-RULE PROTEIN ODD-PAIRED"/>
    <property type="match status" value="1"/>
</dbReference>
<dbReference type="GO" id="GO:0045944">
    <property type="term" value="P:positive regulation of transcription by RNA polymerase II"/>
    <property type="evidence" value="ECO:0007669"/>
    <property type="project" value="UniProtKB-ARBA"/>
</dbReference>
<dbReference type="InterPro" id="IPR036236">
    <property type="entry name" value="Znf_C2H2_sf"/>
</dbReference>
<dbReference type="SUPFAM" id="SSF57667">
    <property type="entry name" value="beta-beta-alpha zinc fingers"/>
    <property type="match status" value="1"/>
</dbReference>
<keyword evidence="2" id="KW-0677">Repeat</keyword>
<dbReference type="Proteomes" id="UP001310594">
    <property type="component" value="Unassembled WGS sequence"/>
</dbReference>
<dbReference type="GO" id="GO:0008270">
    <property type="term" value="F:zinc ion binding"/>
    <property type="evidence" value="ECO:0007669"/>
    <property type="project" value="UniProtKB-KW"/>
</dbReference>
<dbReference type="PANTHER" id="PTHR19818">
    <property type="entry name" value="ZINC FINGER PROTEIN ZIC AND GLI"/>
    <property type="match status" value="1"/>
</dbReference>
<comment type="caution">
    <text evidence="8">The sequence shown here is derived from an EMBL/GenBank/DDBJ whole genome shotgun (WGS) entry which is preliminary data.</text>
</comment>
<evidence type="ECO:0000256" key="1">
    <source>
        <dbReference type="ARBA" id="ARBA00022723"/>
    </source>
</evidence>
<feature type="compositionally biased region" description="Low complexity" evidence="6">
    <location>
        <begin position="1"/>
        <end position="27"/>
    </location>
</feature>
<evidence type="ECO:0000256" key="2">
    <source>
        <dbReference type="ARBA" id="ARBA00022737"/>
    </source>
</evidence>
<sequence>MYDPSPSLSSYSASPHPSAVSSPYAHSEGYARHTGSPSIKVEDSLEPSSMQFSSDFYRVNTTPGSRVVTTSGRSPALYSQQRVDPVLPSSSNNSKSPALERRPASRKAYSCDDFRATANQERHKRGYTKQEEAVCSCEQCGKVFQRQYNLKAHMETHNPGRPQNHVCLYPECEKRFVRRTDLLRHESSVGQVIFLFSEHR</sequence>
<evidence type="ECO:0000256" key="4">
    <source>
        <dbReference type="ARBA" id="ARBA00022833"/>
    </source>
</evidence>
<keyword evidence="4" id="KW-0862">Zinc</keyword>
<dbReference type="AlphaFoldDB" id="A0AAN7VM78"/>
<keyword evidence="3 5" id="KW-0863">Zinc-finger</keyword>
<dbReference type="Gene3D" id="3.30.160.60">
    <property type="entry name" value="Classic Zinc Finger"/>
    <property type="match status" value="2"/>
</dbReference>
<dbReference type="GO" id="GO:0005634">
    <property type="term" value="C:nucleus"/>
    <property type="evidence" value="ECO:0007669"/>
    <property type="project" value="UniProtKB-ARBA"/>
</dbReference>